<comment type="caution">
    <text evidence="1">The sequence shown here is derived from an EMBL/GenBank/DDBJ whole genome shotgun (WGS) entry which is preliminary data.</text>
</comment>
<feature type="non-terminal residue" evidence="1">
    <location>
        <position position="1"/>
    </location>
</feature>
<proteinExistence type="predicted"/>
<dbReference type="AlphaFoldDB" id="K0TF68"/>
<dbReference type="Proteomes" id="UP000266841">
    <property type="component" value="Unassembled WGS sequence"/>
</dbReference>
<sequence>FDVTPNKLVEGQTRPQHQKVVVKLDPALAFVPRQHGLLLVVGRTLEYPPRRLLRHGQAVEGGVFPGAERLARGPDLAKFTGLQKRCEVAEDVDAGQGGLDRGDPLPLGSAASTLHAVVLPIDLRLCPLGSGSVRAQAVLCRVW</sequence>
<name>K0TF68_THAOC</name>
<dbReference type="EMBL" id="AGNL01000900">
    <property type="protein sequence ID" value="EJK77423.1"/>
    <property type="molecule type" value="Genomic_DNA"/>
</dbReference>
<organism evidence="1 2">
    <name type="scientific">Thalassiosira oceanica</name>
    <name type="common">Marine diatom</name>
    <dbReference type="NCBI Taxonomy" id="159749"/>
    <lineage>
        <taxon>Eukaryota</taxon>
        <taxon>Sar</taxon>
        <taxon>Stramenopiles</taxon>
        <taxon>Ochrophyta</taxon>
        <taxon>Bacillariophyta</taxon>
        <taxon>Coscinodiscophyceae</taxon>
        <taxon>Thalassiosirophycidae</taxon>
        <taxon>Thalassiosirales</taxon>
        <taxon>Thalassiosiraceae</taxon>
        <taxon>Thalassiosira</taxon>
    </lineage>
</organism>
<evidence type="ECO:0000313" key="1">
    <source>
        <dbReference type="EMBL" id="EJK77423.1"/>
    </source>
</evidence>
<accession>K0TF68</accession>
<gene>
    <name evidence="1" type="ORF">THAOC_00748</name>
</gene>
<reference evidence="1 2" key="1">
    <citation type="journal article" date="2012" name="Genome Biol.">
        <title>Genome and low-iron response of an oceanic diatom adapted to chronic iron limitation.</title>
        <authorList>
            <person name="Lommer M."/>
            <person name="Specht M."/>
            <person name="Roy A.S."/>
            <person name="Kraemer L."/>
            <person name="Andreson R."/>
            <person name="Gutowska M.A."/>
            <person name="Wolf J."/>
            <person name="Bergner S.V."/>
            <person name="Schilhabel M.B."/>
            <person name="Klostermeier U.C."/>
            <person name="Beiko R.G."/>
            <person name="Rosenstiel P."/>
            <person name="Hippler M."/>
            <person name="Laroche J."/>
        </authorList>
    </citation>
    <scope>NUCLEOTIDE SEQUENCE [LARGE SCALE GENOMIC DNA]</scope>
    <source>
        <strain evidence="1 2">CCMP1005</strain>
    </source>
</reference>
<keyword evidence="2" id="KW-1185">Reference proteome</keyword>
<protein>
    <submittedName>
        <fullName evidence="1">Uncharacterized protein</fullName>
    </submittedName>
</protein>
<evidence type="ECO:0000313" key="2">
    <source>
        <dbReference type="Proteomes" id="UP000266841"/>
    </source>
</evidence>